<dbReference type="InterPro" id="IPR023346">
    <property type="entry name" value="Lysozyme-like_dom_sf"/>
</dbReference>
<feature type="signal peptide" evidence="2">
    <location>
        <begin position="1"/>
        <end position="23"/>
    </location>
</feature>
<comment type="caution">
    <text evidence="3">The sequence shown here is derived from an EMBL/GenBank/DDBJ whole genome shotgun (WGS) entry which is preliminary data.</text>
</comment>
<sequence length="257" mass="27083">MNYQKKIKLGLLSLCFIPTMVMAQNNPPQIQPTYPEVGINWTPPNSSSTNTTTSSNNNSNSASSSSTSGGDSLQKMMTQDWGQQAATYAETVGINADALAATCVMESNCTNVTSTHGSITGAFQMTQSTYNAMIKEAMVENPSLNLTQDQINNGQNDPTIQAIAASQYLKDGATYLKNNGISNPNNVDVRGYYNFGTKYGAAVAKANDSDSMSTVLSGMSFSTLAANGITSSTTVGQWRAAVANKMGASANNSVLKS</sequence>
<name>A0ABT6Q6B2_9PROT</name>
<evidence type="ECO:0000256" key="2">
    <source>
        <dbReference type="SAM" id="SignalP"/>
    </source>
</evidence>
<feature type="region of interest" description="Disordered" evidence="1">
    <location>
        <begin position="33"/>
        <end position="74"/>
    </location>
</feature>
<evidence type="ECO:0000313" key="4">
    <source>
        <dbReference type="Proteomes" id="UP001431775"/>
    </source>
</evidence>
<reference evidence="3" key="1">
    <citation type="submission" date="2023-05" db="EMBL/GenBank/DDBJ databases">
        <title>Whole genome sequence of Commensalibacter sp.</title>
        <authorList>
            <person name="Charoenyingcharoen P."/>
            <person name="Yukphan P."/>
        </authorList>
    </citation>
    <scope>NUCLEOTIDE SEQUENCE</scope>
    <source>
        <strain evidence="3">TBRC 10068</strain>
    </source>
</reference>
<dbReference type="RefSeq" id="WP_281461472.1">
    <property type="nucleotide sequence ID" value="NZ_JASBAN010000001.1"/>
</dbReference>
<proteinExistence type="predicted"/>
<dbReference type="Gene3D" id="1.10.530.10">
    <property type="match status" value="1"/>
</dbReference>
<keyword evidence="2" id="KW-0732">Signal</keyword>
<organism evidence="3 4">
    <name type="scientific">Commensalibacter nepenthis</name>
    <dbReference type="NCBI Taxonomy" id="3043872"/>
    <lineage>
        <taxon>Bacteria</taxon>
        <taxon>Pseudomonadati</taxon>
        <taxon>Pseudomonadota</taxon>
        <taxon>Alphaproteobacteria</taxon>
        <taxon>Acetobacterales</taxon>
        <taxon>Acetobacteraceae</taxon>
    </lineage>
</organism>
<keyword evidence="4" id="KW-1185">Reference proteome</keyword>
<evidence type="ECO:0008006" key="5">
    <source>
        <dbReference type="Google" id="ProtNLM"/>
    </source>
</evidence>
<evidence type="ECO:0000256" key="1">
    <source>
        <dbReference type="SAM" id="MobiDB-lite"/>
    </source>
</evidence>
<dbReference type="Proteomes" id="UP001431775">
    <property type="component" value="Unassembled WGS sequence"/>
</dbReference>
<feature type="compositionally biased region" description="Low complexity" evidence="1">
    <location>
        <begin position="45"/>
        <end position="68"/>
    </location>
</feature>
<dbReference type="EMBL" id="JASBAN010000001">
    <property type="protein sequence ID" value="MDI2111783.1"/>
    <property type="molecule type" value="Genomic_DNA"/>
</dbReference>
<protein>
    <recommendedName>
        <fullName evidence="5">Transglycosylase SLT domain-containing protein</fullName>
    </recommendedName>
</protein>
<dbReference type="SUPFAM" id="SSF53955">
    <property type="entry name" value="Lysozyme-like"/>
    <property type="match status" value="1"/>
</dbReference>
<evidence type="ECO:0000313" key="3">
    <source>
        <dbReference type="EMBL" id="MDI2111783.1"/>
    </source>
</evidence>
<accession>A0ABT6Q6B2</accession>
<feature type="chain" id="PRO_5047177363" description="Transglycosylase SLT domain-containing protein" evidence="2">
    <location>
        <begin position="24"/>
        <end position="257"/>
    </location>
</feature>
<gene>
    <name evidence="3" type="ORF">QJV33_00505</name>
</gene>